<evidence type="ECO:0000313" key="5">
    <source>
        <dbReference type="EMBL" id="CUO64190.1"/>
    </source>
</evidence>
<evidence type="ECO:0000259" key="4">
    <source>
        <dbReference type="Pfam" id="PF00535"/>
    </source>
</evidence>
<comment type="similarity">
    <text evidence="1">Belongs to the glycosyltransferase 2 family.</text>
</comment>
<evidence type="ECO:0000256" key="2">
    <source>
        <dbReference type="ARBA" id="ARBA00022676"/>
    </source>
</evidence>
<dbReference type="Pfam" id="PF00535">
    <property type="entry name" value="Glycos_transf_2"/>
    <property type="match status" value="1"/>
</dbReference>
<sequence length="279" mass="32636">MEYVHIGIIVVSYHNPDMTARFVNNELIKLTTPFSLVIVNNDANQNNCNDLRNKISVGFQYDIIYSNENLGYARGNNLGVEFLKKNRDECTHYLFSNDDIEIKDGRILETLYSEMYSNDNIACIGPRIIGLDGRDQNPHDKYISPLRLIAWKIFKPFRKKHIKRNEMGHELAQKGGKTYWVCGAFMLVDKSKFEAINGFDSDTFLYYEEAILAERFSTKSWDVWYVPSTCVIHYEGSSTKQNIGVKREAEKHSSTIYFRRYKKVNRLVIHLYQWICYDC</sequence>
<accession>A0A174GTI3</accession>
<keyword evidence="2 5" id="KW-0328">Glycosyltransferase</keyword>
<name>A0A174GTI3_BACUN</name>
<dbReference type="PANTHER" id="PTHR43179:SF12">
    <property type="entry name" value="GALACTOFURANOSYLTRANSFERASE GLFT2"/>
    <property type="match status" value="1"/>
</dbReference>
<keyword evidence="3 5" id="KW-0808">Transferase</keyword>
<protein>
    <submittedName>
        <fullName evidence="5">Glycosyl transferase family protein</fullName>
        <ecNumber evidence="5">2.4.-.-</ecNumber>
    </submittedName>
</protein>
<dbReference type="PANTHER" id="PTHR43179">
    <property type="entry name" value="RHAMNOSYLTRANSFERASE WBBL"/>
    <property type="match status" value="1"/>
</dbReference>
<dbReference type="InterPro" id="IPR029044">
    <property type="entry name" value="Nucleotide-diphossugar_trans"/>
</dbReference>
<dbReference type="AlphaFoldDB" id="A0A174GTI3"/>
<dbReference type="GO" id="GO:0016757">
    <property type="term" value="F:glycosyltransferase activity"/>
    <property type="evidence" value="ECO:0007669"/>
    <property type="project" value="UniProtKB-KW"/>
</dbReference>
<dbReference type="Proteomes" id="UP000095419">
    <property type="component" value="Unassembled WGS sequence"/>
</dbReference>
<dbReference type="EMBL" id="CYZF01000005">
    <property type="protein sequence ID" value="CUO64190.1"/>
    <property type="molecule type" value="Genomic_DNA"/>
</dbReference>
<gene>
    <name evidence="5" type="primary">wbbL_2</name>
    <name evidence="5" type="ORF">ERS417307_02102</name>
</gene>
<dbReference type="InterPro" id="IPR001173">
    <property type="entry name" value="Glyco_trans_2-like"/>
</dbReference>
<evidence type="ECO:0000313" key="6">
    <source>
        <dbReference type="Proteomes" id="UP000095419"/>
    </source>
</evidence>
<dbReference type="SUPFAM" id="SSF53448">
    <property type="entry name" value="Nucleotide-diphospho-sugar transferases"/>
    <property type="match status" value="1"/>
</dbReference>
<dbReference type="EC" id="2.4.-.-" evidence="5"/>
<dbReference type="Gene3D" id="3.90.550.10">
    <property type="entry name" value="Spore Coat Polysaccharide Biosynthesis Protein SpsA, Chain A"/>
    <property type="match status" value="1"/>
</dbReference>
<reference evidence="5 6" key="1">
    <citation type="submission" date="2015-09" db="EMBL/GenBank/DDBJ databases">
        <authorList>
            <consortium name="Pathogen Informatics"/>
        </authorList>
    </citation>
    <scope>NUCLEOTIDE SEQUENCE [LARGE SCALE GENOMIC DNA]</scope>
    <source>
        <strain evidence="5 6">2789STDY5608791</strain>
    </source>
</reference>
<evidence type="ECO:0000256" key="1">
    <source>
        <dbReference type="ARBA" id="ARBA00006739"/>
    </source>
</evidence>
<proteinExistence type="inferred from homology"/>
<feature type="domain" description="Glycosyltransferase 2-like" evidence="4">
    <location>
        <begin position="8"/>
        <end position="165"/>
    </location>
</feature>
<organism evidence="5 6">
    <name type="scientific">Bacteroides uniformis</name>
    <dbReference type="NCBI Taxonomy" id="820"/>
    <lineage>
        <taxon>Bacteria</taxon>
        <taxon>Pseudomonadati</taxon>
        <taxon>Bacteroidota</taxon>
        <taxon>Bacteroidia</taxon>
        <taxon>Bacteroidales</taxon>
        <taxon>Bacteroidaceae</taxon>
        <taxon>Bacteroides</taxon>
    </lineage>
</organism>
<dbReference type="RefSeq" id="WP_057088253.1">
    <property type="nucleotide sequence ID" value="NZ_CYZF01000005.1"/>
</dbReference>
<evidence type="ECO:0000256" key="3">
    <source>
        <dbReference type="ARBA" id="ARBA00022679"/>
    </source>
</evidence>